<protein>
    <submittedName>
        <fullName evidence="1">Uncharacterized protein</fullName>
    </submittedName>
</protein>
<dbReference type="EMBL" id="CAJVCH010536273">
    <property type="protein sequence ID" value="CAG7825438.1"/>
    <property type="molecule type" value="Genomic_DNA"/>
</dbReference>
<evidence type="ECO:0000313" key="1">
    <source>
        <dbReference type="EMBL" id="CAG7825438.1"/>
    </source>
</evidence>
<feature type="non-terminal residue" evidence="1">
    <location>
        <position position="1"/>
    </location>
</feature>
<accession>A0A8J2L5G7</accession>
<evidence type="ECO:0000313" key="2">
    <source>
        <dbReference type="Proteomes" id="UP000708208"/>
    </source>
</evidence>
<sequence length="21" mass="2304">MKLTVESAHPTIFNVITEDAS</sequence>
<dbReference type="Proteomes" id="UP000708208">
    <property type="component" value="Unassembled WGS sequence"/>
</dbReference>
<keyword evidence="2" id="KW-1185">Reference proteome</keyword>
<reference evidence="1" key="1">
    <citation type="submission" date="2021-06" db="EMBL/GenBank/DDBJ databases">
        <authorList>
            <person name="Hodson N. C."/>
            <person name="Mongue J. A."/>
            <person name="Jaron S. K."/>
        </authorList>
    </citation>
    <scope>NUCLEOTIDE SEQUENCE</scope>
</reference>
<name>A0A8J2L5G7_9HEXA</name>
<organism evidence="1 2">
    <name type="scientific">Allacma fusca</name>
    <dbReference type="NCBI Taxonomy" id="39272"/>
    <lineage>
        <taxon>Eukaryota</taxon>
        <taxon>Metazoa</taxon>
        <taxon>Ecdysozoa</taxon>
        <taxon>Arthropoda</taxon>
        <taxon>Hexapoda</taxon>
        <taxon>Collembola</taxon>
        <taxon>Symphypleona</taxon>
        <taxon>Sminthuridae</taxon>
        <taxon>Allacma</taxon>
    </lineage>
</organism>
<comment type="caution">
    <text evidence="1">The sequence shown here is derived from an EMBL/GenBank/DDBJ whole genome shotgun (WGS) entry which is preliminary data.</text>
</comment>
<proteinExistence type="predicted"/>
<gene>
    <name evidence="1" type="ORF">AFUS01_LOCUS35546</name>
</gene>
<dbReference type="AlphaFoldDB" id="A0A8J2L5G7"/>